<dbReference type="Gramene" id="OE9A023835T1">
    <property type="protein sequence ID" value="OE9A023835C1"/>
    <property type="gene ID" value="OE9A023835"/>
</dbReference>
<name>A0A8S0RXH5_OLEEU</name>
<accession>A0A8S0RXH5</accession>
<dbReference type="AlphaFoldDB" id="A0A8S0RXH5"/>
<organism evidence="1 2">
    <name type="scientific">Olea europaea subsp. europaea</name>
    <dbReference type="NCBI Taxonomy" id="158383"/>
    <lineage>
        <taxon>Eukaryota</taxon>
        <taxon>Viridiplantae</taxon>
        <taxon>Streptophyta</taxon>
        <taxon>Embryophyta</taxon>
        <taxon>Tracheophyta</taxon>
        <taxon>Spermatophyta</taxon>
        <taxon>Magnoliopsida</taxon>
        <taxon>eudicotyledons</taxon>
        <taxon>Gunneridae</taxon>
        <taxon>Pentapetalae</taxon>
        <taxon>asterids</taxon>
        <taxon>lamiids</taxon>
        <taxon>Lamiales</taxon>
        <taxon>Oleaceae</taxon>
        <taxon>Oleeae</taxon>
        <taxon>Olea</taxon>
    </lineage>
</organism>
<reference evidence="1 2" key="1">
    <citation type="submission" date="2019-12" db="EMBL/GenBank/DDBJ databases">
        <authorList>
            <person name="Alioto T."/>
            <person name="Alioto T."/>
            <person name="Gomez Garrido J."/>
        </authorList>
    </citation>
    <scope>NUCLEOTIDE SEQUENCE [LARGE SCALE GENOMIC DNA]</scope>
</reference>
<dbReference type="OrthoDB" id="439993at2759"/>
<keyword evidence="2" id="KW-1185">Reference proteome</keyword>
<proteinExistence type="predicted"/>
<dbReference type="EMBL" id="CACTIH010003781">
    <property type="protein sequence ID" value="CAA2984875.1"/>
    <property type="molecule type" value="Genomic_DNA"/>
</dbReference>
<evidence type="ECO:0000313" key="2">
    <source>
        <dbReference type="Proteomes" id="UP000594638"/>
    </source>
</evidence>
<evidence type="ECO:0000313" key="1">
    <source>
        <dbReference type="EMBL" id="CAA2984875.1"/>
    </source>
</evidence>
<protein>
    <submittedName>
        <fullName evidence="1">Uncharacterized protein</fullName>
    </submittedName>
</protein>
<dbReference type="Proteomes" id="UP000594638">
    <property type="component" value="Unassembled WGS sequence"/>
</dbReference>
<comment type="caution">
    <text evidence="1">The sequence shown here is derived from an EMBL/GenBank/DDBJ whole genome shotgun (WGS) entry which is preliminary data.</text>
</comment>
<dbReference type="PANTHER" id="PTHR34375:SF2">
    <property type="entry name" value="GATA ZINC FINGER PROTEIN"/>
    <property type="match status" value="1"/>
</dbReference>
<sequence length="99" mass="11235">MALRLYTSASDRTSVLQLLWELLGLIGEKGLDSSKLGKEMEVNLRIEDYIPSVKANKIFWARGVDMLDLYEFLALVVVWQQWHHGGHIVVLEILLAAAK</sequence>
<gene>
    <name evidence="1" type="ORF">OLEA9_A023835</name>
</gene>
<dbReference type="PANTHER" id="PTHR34375">
    <property type="entry name" value="GATA ZINC FINGER PROTEIN-RELATED"/>
    <property type="match status" value="1"/>
</dbReference>